<evidence type="ECO:0000256" key="5">
    <source>
        <dbReference type="ARBA" id="ARBA00022729"/>
    </source>
</evidence>
<keyword evidence="5 8" id="KW-0732">Signal</keyword>
<keyword evidence="10" id="KW-1185">Reference proteome</keyword>
<accession>A0ABT2I1U9</accession>
<sequence>MSFHVPGRAGRILPLTAIVFTLGATAALPETARATDGYFLNGAGAKAKGAGGVEIAMPQDALAISVNPAAATVVGHRLDIGMELFVPDRGARISGNGAGLDGTYSGNGANPFVLPEAGYVRPLSDSVAVGITINGNGGMNTHYKANPFANFGASGPAGVNLRQIMISPVVAVKLAEGHSLGVSPVLVLQSFKLHGAQPFAGFSQDPAQVSNNGTDWTTGVGVRIGYLGSIGKNVRVGAFYQSKVWSGRFKNYGGLFAQNGSFDIPASWGVGASVSPTADLTLGADYKRIEYSGVQAVGNTLAALFEGVPFGADNGPGFGWRDVDVWKVGAVYKATSALTLRAGYGRSDNPVPRSQTLLNILAPGVVRGHYTLGATVNLSQDAEVTGYVMRAPRQTVRGSGSIPASFGGGEADVHLAETAVGLSFGLSL</sequence>
<feature type="chain" id="PRO_5046428595" evidence="8">
    <location>
        <begin position="27"/>
        <end position="428"/>
    </location>
</feature>
<dbReference type="PANTHER" id="PTHR35093:SF8">
    <property type="entry name" value="OUTER MEMBRANE PROTEIN NMB0088-RELATED"/>
    <property type="match status" value="1"/>
</dbReference>
<evidence type="ECO:0000256" key="2">
    <source>
        <dbReference type="ARBA" id="ARBA00008163"/>
    </source>
</evidence>
<keyword evidence="6" id="KW-0472">Membrane</keyword>
<organism evidence="9 10">
    <name type="scientific">Novosphingobium mangrovi</name>
    <name type="common">ex Huang et al. 2023</name>
    <dbReference type="NCBI Taxonomy" id="2976432"/>
    <lineage>
        <taxon>Bacteria</taxon>
        <taxon>Pseudomonadati</taxon>
        <taxon>Pseudomonadota</taxon>
        <taxon>Alphaproteobacteria</taxon>
        <taxon>Sphingomonadales</taxon>
        <taxon>Sphingomonadaceae</taxon>
        <taxon>Novosphingobium</taxon>
    </lineage>
</organism>
<dbReference type="EMBL" id="JANZXA010000002">
    <property type="protein sequence ID" value="MCT2398776.1"/>
    <property type="molecule type" value="Genomic_DNA"/>
</dbReference>
<protein>
    <submittedName>
        <fullName evidence="9">TonB-dependent receptor</fullName>
    </submittedName>
</protein>
<evidence type="ECO:0000313" key="10">
    <source>
        <dbReference type="Proteomes" id="UP001165583"/>
    </source>
</evidence>
<dbReference type="RefSeq" id="WP_260044251.1">
    <property type="nucleotide sequence ID" value="NZ_JANZXA010000002.1"/>
</dbReference>
<evidence type="ECO:0000256" key="4">
    <source>
        <dbReference type="ARBA" id="ARBA00022692"/>
    </source>
</evidence>
<dbReference type="Pfam" id="PF03349">
    <property type="entry name" value="Toluene_X"/>
    <property type="match status" value="1"/>
</dbReference>
<comment type="subcellular location">
    <subcellularLocation>
        <location evidence="1">Cell outer membrane</location>
        <topology evidence="1">Multi-pass membrane protein</topology>
    </subcellularLocation>
</comment>
<dbReference type="Gene3D" id="2.40.160.60">
    <property type="entry name" value="Outer membrane protein transport protein (OMPP1/FadL/TodX)"/>
    <property type="match status" value="1"/>
</dbReference>
<gene>
    <name evidence="9" type="ORF">NZK81_04365</name>
</gene>
<feature type="signal peptide" evidence="8">
    <location>
        <begin position="1"/>
        <end position="26"/>
    </location>
</feature>
<evidence type="ECO:0000256" key="3">
    <source>
        <dbReference type="ARBA" id="ARBA00022452"/>
    </source>
</evidence>
<proteinExistence type="inferred from homology"/>
<evidence type="ECO:0000256" key="1">
    <source>
        <dbReference type="ARBA" id="ARBA00004571"/>
    </source>
</evidence>
<keyword evidence="7" id="KW-0998">Cell outer membrane</keyword>
<name>A0ABT2I1U9_9SPHN</name>
<comment type="similarity">
    <text evidence="2">Belongs to the OmpP1/FadL family.</text>
</comment>
<dbReference type="SUPFAM" id="SSF56935">
    <property type="entry name" value="Porins"/>
    <property type="match status" value="1"/>
</dbReference>
<dbReference type="Proteomes" id="UP001165583">
    <property type="component" value="Unassembled WGS sequence"/>
</dbReference>
<dbReference type="InterPro" id="IPR005017">
    <property type="entry name" value="OMPP1/FadL/TodX"/>
</dbReference>
<evidence type="ECO:0000313" key="9">
    <source>
        <dbReference type="EMBL" id="MCT2398776.1"/>
    </source>
</evidence>
<keyword evidence="9" id="KW-0675">Receptor</keyword>
<evidence type="ECO:0000256" key="6">
    <source>
        <dbReference type="ARBA" id="ARBA00023136"/>
    </source>
</evidence>
<dbReference type="PANTHER" id="PTHR35093">
    <property type="entry name" value="OUTER MEMBRANE PROTEIN NMB0088-RELATED"/>
    <property type="match status" value="1"/>
</dbReference>
<evidence type="ECO:0000256" key="7">
    <source>
        <dbReference type="ARBA" id="ARBA00023237"/>
    </source>
</evidence>
<keyword evidence="4" id="KW-0812">Transmembrane</keyword>
<comment type="caution">
    <text evidence="9">The sequence shown here is derived from an EMBL/GenBank/DDBJ whole genome shotgun (WGS) entry which is preliminary data.</text>
</comment>
<reference evidence="9" key="1">
    <citation type="submission" date="2022-09" db="EMBL/GenBank/DDBJ databases">
        <title>Novosphingobium sp. Nov., a polycyclic aromatic hydrocarbon-degrading bacterium isolated form mangrove sediments in HongKong.</title>
        <authorList>
            <person name="Hu Z."/>
        </authorList>
    </citation>
    <scope>NUCLEOTIDE SEQUENCE</scope>
    <source>
        <strain evidence="9">HK4-1</strain>
    </source>
</reference>
<keyword evidence="3" id="KW-1134">Transmembrane beta strand</keyword>
<evidence type="ECO:0000256" key="8">
    <source>
        <dbReference type="SAM" id="SignalP"/>
    </source>
</evidence>